<dbReference type="Pfam" id="PF02055">
    <property type="entry name" value="Glyco_hydro_30"/>
    <property type="match status" value="1"/>
</dbReference>
<evidence type="ECO:0000259" key="5">
    <source>
        <dbReference type="Pfam" id="PF02055"/>
    </source>
</evidence>
<comment type="similarity">
    <text evidence="1 4">Belongs to the glycosyl hydrolase 30 family.</text>
</comment>
<dbReference type="PANTHER" id="PTHR11069:SF23">
    <property type="entry name" value="LYSOSOMAL ACID GLUCOSYLCERAMIDASE"/>
    <property type="match status" value="1"/>
</dbReference>
<dbReference type="OrthoDB" id="9806701at2"/>
<dbReference type="InterPro" id="IPR001139">
    <property type="entry name" value="Glyco_hydro_30"/>
</dbReference>
<dbReference type="SUPFAM" id="SSF51445">
    <property type="entry name" value="(Trans)glycosidases"/>
    <property type="match status" value="1"/>
</dbReference>
<dbReference type="InterPro" id="IPR033452">
    <property type="entry name" value="GH30_C"/>
</dbReference>
<dbReference type="InterPro" id="IPR013780">
    <property type="entry name" value="Glyco_hydro_b"/>
</dbReference>
<evidence type="ECO:0000313" key="8">
    <source>
        <dbReference type="Proteomes" id="UP000325105"/>
    </source>
</evidence>
<dbReference type="InterPro" id="IPR017853">
    <property type="entry name" value="GH"/>
</dbReference>
<accession>A0A5S5CU60</accession>
<keyword evidence="4" id="KW-0326">Glycosidase</keyword>
<keyword evidence="3 4" id="KW-0378">Hydrolase</keyword>
<keyword evidence="8" id="KW-1185">Reference proteome</keyword>
<dbReference type="Proteomes" id="UP000325105">
    <property type="component" value="Unassembled WGS sequence"/>
</dbReference>
<dbReference type="PANTHER" id="PTHR11069">
    <property type="entry name" value="GLUCOSYLCERAMIDASE"/>
    <property type="match status" value="1"/>
</dbReference>
<keyword evidence="2" id="KW-0732">Signal</keyword>
<evidence type="ECO:0000256" key="4">
    <source>
        <dbReference type="RuleBase" id="RU361188"/>
    </source>
</evidence>
<dbReference type="Gene3D" id="3.20.20.80">
    <property type="entry name" value="Glycosidases"/>
    <property type="match status" value="1"/>
</dbReference>
<proteinExistence type="inferred from homology"/>
<name>A0A5S5CU60_9SPHI</name>
<dbReference type="GO" id="GO:0004348">
    <property type="term" value="F:glucosylceramidase activity"/>
    <property type="evidence" value="ECO:0007669"/>
    <property type="project" value="InterPro"/>
</dbReference>
<sequence>MKIRNIPLLLYLIAFVWLSAGFAQQPSVRSWISKADGSALLEEQPIQLFGKNDGRHFPIVVDERQTFQEIDGFGFALTGGSAELLHKMHLSSRSALLKELFGKGTNDVSISYLRLSIGASDLNRFVYSYNDLKDGETDIDLKKFSLGHDYDDIIPVLKEILAINPTLKIMASPWSAPTWMKTSGKVRGGSLKPEYYAVYAKYLLRYVQEMKKEGIVIDAITVQNEPLNSRNTPSMPITVPEMRIFLRDHLGPLFDKNAPETKIVLFDHNCDRPDYPLALLNDMELDRYVDGSGFHHYGGDISTMSLVHQARPDKNIYFTEQMVIQNSDVPIMNMAYQVERLVIGTMRNWSKNLILWNLAADPNNDPHTDNGGCSICQGALTLDGDAVSKNVAFHVIAQASKFVPPGSVRIQSNGPFDAVVNLTTDEENAEITRATSIAQGNVLPNVAFKTPEGKIVLIVANSSFTDRSVKIQYQGRFVNLPLAAGAIATYVWPI</sequence>
<dbReference type="Pfam" id="PF17189">
    <property type="entry name" value="Glyco_hydro_30C"/>
    <property type="match status" value="1"/>
</dbReference>
<feature type="domain" description="Glycosyl hydrolase family 30 TIM-barrel" evidence="5">
    <location>
        <begin position="70"/>
        <end position="368"/>
    </location>
</feature>
<dbReference type="EMBL" id="VNHX01000037">
    <property type="protein sequence ID" value="TYP87341.1"/>
    <property type="molecule type" value="Genomic_DNA"/>
</dbReference>
<evidence type="ECO:0000313" key="7">
    <source>
        <dbReference type="EMBL" id="TYP87341.1"/>
    </source>
</evidence>
<dbReference type="RefSeq" id="WP_148910371.1">
    <property type="nucleotide sequence ID" value="NZ_VNHX01000037.1"/>
</dbReference>
<dbReference type="GO" id="GO:0006680">
    <property type="term" value="P:glucosylceramide catabolic process"/>
    <property type="evidence" value="ECO:0007669"/>
    <property type="project" value="TreeGrafter"/>
</dbReference>
<evidence type="ECO:0000256" key="3">
    <source>
        <dbReference type="ARBA" id="ARBA00022801"/>
    </source>
</evidence>
<gene>
    <name evidence="7" type="ORF">BC792_13712</name>
</gene>
<organism evidence="7 8">
    <name type="scientific">Sphingobacterium allocomposti</name>
    <dbReference type="NCBI Taxonomy" id="415956"/>
    <lineage>
        <taxon>Bacteria</taxon>
        <taxon>Pseudomonadati</taxon>
        <taxon>Bacteroidota</taxon>
        <taxon>Sphingobacteriia</taxon>
        <taxon>Sphingobacteriales</taxon>
        <taxon>Sphingobacteriaceae</taxon>
        <taxon>Sphingobacterium</taxon>
    </lineage>
</organism>
<protein>
    <submittedName>
        <fullName evidence="7">Glucosylceramidase</fullName>
    </submittedName>
</protein>
<evidence type="ECO:0000256" key="2">
    <source>
        <dbReference type="ARBA" id="ARBA00022729"/>
    </source>
</evidence>
<dbReference type="GO" id="GO:0016020">
    <property type="term" value="C:membrane"/>
    <property type="evidence" value="ECO:0007669"/>
    <property type="project" value="GOC"/>
</dbReference>
<feature type="domain" description="Glycosyl hydrolase family 30 beta sandwich" evidence="6">
    <location>
        <begin position="439"/>
        <end position="490"/>
    </location>
</feature>
<comment type="caution">
    <text evidence="7">The sequence shown here is derived from an EMBL/GenBank/DDBJ whole genome shotgun (WGS) entry which is preliminary data.</text>
</comment>
<dbReference type="Gene3D" id="2.60.40.1180">
    <property type="entry name" value="Golgi alpha-mannosidase II"/>
    <property type="match status" value="1"/>
</dbReference>
<dbReference type="InterPro" id="IPR033453">
    <property type="entry name" value="Glyco_hydro_30_TIM-barrel"/>
</dbReference>
<evidence type="ECO:0000259" key="6">
    <source>
        <dbReference type="Pfam" id="PF17189"/>
    </source>
</evidence>
<dbReference type="AlphaFoldDB" id="A0A5S5CU60"/>
<evidence type="ECO:0000256" key="1">
    <source>
        <dbReference type="ARBA" id="ARBA00005382"/>
    </source>
</evidence>
<reference evidence="7 8" key="1">
    <citation type="submission" date="2019-07" db="EMBL/GenBank/DDBJ databases">
        <title>Genomic Encyclopedia of Archaeal and Bacterial Type Strains, Phase II (KMG-II): from individual species to whole genera.</title>
        <authorList>
            <person name="Goeker M."/>
        </authorList>
    </citation>
    <scope>NUCLEOTIDE SEQUENCE [LARGE SCALE GENOMIC DNA]</scope>
    <source>
        <strain evidence="7 8">DSM 18850</strain>
    </source>
</reference>